<accession>A0A819WI20</accession>
<evidence type="ECO:0000313" key="2">
    <source>
        <dbReference type="Proteomes" id="UP000663881"/>
    </source>
</evidence>
<proteinExistence type="predicted"/>
<gene>
    <name evidence="1" type="ORF">OKA104_LOCUS36812</name>
</gene>
<evidence type="ECO:0000313" key="1">
    <source>
        <dbReference type="EMBL" id="CAF4122558.1"/>
    </source>
</evidence>
<reference evidence="1" key="1">
    <citation type="submission" date="2021-02" db="EMBL/GenBank/DDBJ databases">
        <authorList>
            <person name="Nowell W R."/>
        </authorList>
    </citation>
    <scope>NUCLEOTIDE SEQUENCE</scope>
</reference>
<dbReference type="Proteomes" id="UP000663881">
    <property type="component" value="Unassembled WGS sequence"/>
</dbReference>
<organism evidence="1 2">
    <name type="scientific">Adineta steineri</name>
    <dbReference type="NCBI Taxonomy" id="433720"/>
    <lineage>
        <taxon>Eukaryota</taxon>
        <taxon>Metazoa</taxon>
        <taxon>Spiralia</taxon>
        <taxon>Gnathifera</taxon>
        <taxon>Rotifera</taxon>
        <taxon>Eurotatoria</taxon>
        <taxon>Bdelloidea</taxon>
        <taxon>Adinetida</taxon>
        <taxon>Adinetidae</taxon>
        <taxon>Adineta</taxon>
    </lineage>
</organism>
<name>A0A819WI20_9BILA</name>
<feature type="non-terminal residue" evidence="1">
    <location>
        <position position="1"/>
    </location>
</feature>
<protein>
    <submittedName>
        <fullName evidence="1">Uncharacterized protein</fullName>
    </submittedName>
</protein>
<comment type="caution">
    <text evidence="1">The sequence shown here is derived from an EMBL/GenBank/DDBJ whole genome shotgun (WGS) entry which is preliminary data.</text>
</comment>
<dbReference type="AlphaFoldDB" id="A0A819WI20"/>
<dbReference type="EMBL" id="CAJOAY010005870">
    <property type="protein sequence ID" value="CAF4122558.1"/>
    <property type="molecule type" value="Genomic_DNA"/>
</dbReference>
<sequence>PVDTVDIVRRFVESLFITHTETRLNTAGRLLRNDDDNENENEYPLSIEAQIRNRGDWCRNIVLHHY</sequence>